<protein>
    <recommendedName>
        <fullName evidence="3">Response regulatory domain-containing protein</fullName>
    </recommendedName>
</protein>
<reference evidence="4 5" key="1">
    <citation type="submission" date="2015-04" db="EMBL/GenBank/DDBJ databases">
        <title>The draft genome sequence of Roseovarius sp.R12b.</title>
        <authorList>
            <person name="Li G."/>
            <person name="Lai Q."/>
            <person name="Shao Z."/>
            <person name="Yan P."/>
        </authorList>
    </citation>
    <scope>NUCLEOTIDE SEQUENCE [LARGE SCALE GENOMIC DNA]</scope>
    <source>
        <strain evidence="4 5">R12B</strain>
    </source>
</reference>
<dbReference type="SUPFAM" id="SSF52172">
    <property type="entry name" value="CheY-like"/>
    <property type="match status" value="1"/>
</dbReference>
<dbReference type="InterPro" id="IPR001789">
    <property type="entry name" value="Sig_transdc_resp-reg_receiver"/>
</dbReference>
<dbReference type="RefSeq" id="WP_082630839.1">
    <property type="nucleotide sequence ID" value="NZ_LAXJ01000007.1"/>
</dbReference>
<dbReference type="PROSITE" id="PS50110">
    <property type="entry name" value="RESPONSE_REGULATORY"/>
    <property type="match status" value="1"/>
</dbReference>
<name>A0A0T5NW87_9RHOB</name>
<keyword evidence="1 2" id="KW-0597">Phosphoprotein</keyword>
<dbReference type="Proteomes" id="UP000051295">
    <property type="component" value="Unassembled WGS sequence"/>
</dbReference>
<dbReference type="PANTHER" id="PTHR44591:SF3">
    <property type="entry name" value="RESPONSE REGULATORY DOMAIN-CONTAINING PROTEIN"/>
    <property type="match status" value="1"/>
</dbReference>
<comment type="caution">
    <text evidence="4">The sequence shown here is derived from an EMBL/GenBank/DDBJ whole genome shotgun (WGS) entry which is preliminary data.</text>
</comment>
<dbReference type="InterPro" id="IPR011006">
    <property type="entry name" value="CheY-like_superfamily"/>
</dbReference>
<evidence type="ECO:0000259" key="3">
    <source>
        <dbReference type="PROSITE" id="PS50110"/>
    </source>
</evidence>
<dbReference type="PATRIC" id="fig|1641875.4.peg.4136"/>
<dbReference type="Pfam" id="PF00072">
    <property type="entry name" value="Response_reg"/>
    <property type="match status" value="1"/>
</dbReference>
<evidence type="ECO:0000256" key="1">
    <source>
        <dbReference type="ARBA" id="ARBA00022553"/>
    </source>
</evidence>
<proteinExistence type="predicted"/>
<dbReference type="EMBL" id="LAXJ01000007">
    <property type="protein sequence ID" value="KRS13205.1"/>
    <property type="molecule type" value="Genomic_DNA"/>
</dbReference>
<feature type="domain" description="Response regulatory" evidence="3">
    <location>
        <begin position="32"/>
        <end position="150"/>
    </location>
</feature>
<dbReference type="STRING" id="1641875.XM53_08675"/>
<dbReference type="SMART" id="SM00448">
    <property type="entry name" value="REC"/>
    <property type="match status" value="1"/>
</dbReference>
<dbReference type="Gene3D" id="3.40.50.2300">
    <property type="match status" value="1"/>
</dbReference>
<dbReference type="AlphaFoldDB" id="A0A0T5NW87"/>
<evidence type="ECO:0000313" key="5">
    <source>
        <dbReference type="Proteomes" id="UP000051295"/>
    </source>
</evidence>
<dbReference type="InterPro" id="IPR050595">
    <property type="entry name" value="Bact_response_regulator"/>
</dbReference>
<dbReference type="OrthoDB" id="7857827at2"/>
<feature type="modified residue" description="4-aspartylphosphate" evidence="2">
    <location>
        <position position="83"/>
    </location>
</feature>
<keyword evidence="5" id="KW-1185">Reference proteome</keyword>
<sequence>MASISPIPKEPMVTQALPATCLNGGRRGDCFDVLILDDDPFDQKRLARTLDATGMPVNSVSAATIGEFGAALDAGSFDVILIDYMLPDSDGLAAQKMVQSHPTNFAAAVVMMSNRMRTDVAIESIKQGSLDCLDKVELNTDKLRELMMASVKVLAETSRHWIGELLAQQRTLIAQDVAKLVRDEMEFGRLIDTIDKRILDMLAARGLTLADRWDADGVMDPDPPFAFR</sequence>
<evidence type="ECO:0000313" key="4">
    <source>
        <dbReference type="EMBL" id="KRS13205.1"/>
    </source>
</evidence>
<evidence type="ECO:0000256" key="2">
    <source>
        <dbReference type="PROSITE-ProRule" id="PRU00169"/>
    </source>
</evidence>
<gene>
    <name evidence="4" type="ORF">XM53_08675</name>
</gene>
<dbReference type="CDD" id="cd00156">
    <property type="entry name" value="REC"/>
    <property type="match status" value="1"/>
</dbReference>
<accession>A0A0T5NW87</accession>
<dbReference type="PANTHER" id="PTHR44591">
    <property type="entry name" value="STRESS RESPONSE REGULATOR PROTEIN 1"/>
    <property type="match status" value="1"/>
</dbReference>
<dbReference type="GO" id="GO:0000160">
    <property type="term" value="P:phosphorelay signal transduction system"/>
    <property type="evidence" value="ECO:0007669"/>
    <property type="project" value="InterPro"/>
</dbReference>
<organism evidence="4 5">
    <name type="scientific">Roseovarius atlanticus</name>
    <dbReference type="NCBI Taxonomy" id="1641875"/>
    <lineage>
        <taxon>Bacteria</taxon>
        <taxon>Pseudomonadati</taxon>
        <taxon>Pseudomonadota</taxon>
        <taxon>Alphaproteobacteria</taxon>
        <taxon>Rhodobacterales</taxon>
        <taxon>Roseobacteraceae</taxon>
        <taxon>Roseovarius</taxon>
    </lineage>
</organism>